<feature type="compositionally biased region" description="Polar residues" evidence="1">
    <location>
        <begin position="202"/>
        <end position="232"/>
    </location>
</feature>
<dbReference type="AlphaFoldDB" id="A0A8H3QQU1"/>
<evidence type="ECO:0000313" key="3">
    <source>
        <dbReference type="Proteomes" id="UP000615446"/>
    </source>
</evidence>
<accession>A0A8H3QQU1</accession>
<dbReference type="EMBL" id="BLAL01000178">
    <property type="protein sequence ID" value="GES88431.1"/>
    <property type="molecule type" value="Genomic_DNA"/>
</dbReference>
<organism evidence="2 3">
    <name type="scientific">Rhizophagus clarus</name>
    <dbReference type="NCBI Taxonomy" id="94130"/>
    <lineage>
        <taxon>Eukaryota</taxon>
        <taxon>Fungi</taxon>
        <taxon>Fungi incertae sedis</taxon>
        <taxon>Mucoromycota</taxon>
        <taxon>Glomeromycotina</taxon>
        <taxon>Glomeromycetes</taxon>
        <taxon>Glomerales</taxon>
        <taxon>Glomeraceae</taxon>
        <taxon>Rhizophagus</taxon>
    </lineage>
</organism>
<sequence>MRVGNFGLQRDSLSAAGPLYASAAKSNYTTAIAHFLATIAAHPQLEKKLNYCSAFKIPHDIDSGLHHVCFGFDEALETFGSERERIDLLMSEYLNDNSISHSERAVNSRQESLWELVNDLIVIFGMDDPLSHQLFQKYTPTEIHQEGLDRLIACYPNGLERIEGIYRQEVLKIESRNTKGRRAVGVVRTKVKDYNNQKKSRNQPVTMPTQPSQDEILNEQSTDNLPDTTKPQSKQKKHRTTKEEMEILSVLKVYKDKLPDDAIASVCEQLSEIWTKKKIKDWWNYHEDK</sequence>
<protein>
    <submittedName>
        <fullName evidence="2">Uncharacterized protein</fullName>
    </submittedName>
</protein>
<name>A0A8H3QQU1_9GLOM</name>
<evidence type="ECO:0000256" key="1">
    <source>
        <dbReference type="SAM" id="MobiDB-lite"/>
    </source>
</evidence>
<dbReference type="Proteomes" id="UP000615446">
    <property type="component" value="Unassembled WGS sequence"/>
</dbReference>
<proteinExistence type="predicted"/>
<comment type="caution">
    <text evidence="2">The sequence shown here is derived from an EMBL/GenBank/DDBJ whole genome shotgun (WGS) entry which is preliminary data.</text>
</comment>
<evidence type="ECO:0000313" key="2">
    <source>
        <dbReference type="EMBL" id="GES88431.1"/>
    </source>
</evidence>
<dbReference type="OrthoDB" id="2360134at2759"/>
<reference evidence="2" key="1">
    <citation type="submission" date="2019-10" db="EMBL/GenBank/DDBJ databases">
        <title>Conservation and host-specific expression of non-tandemly repeated heterogenous ribosome RNA gene in arbuscular mycorrhizal fungi.</title>
        <authorList>
            <person name="Maeda T."/>
            <person name="Kobayashi Y."/>
            <person name="Nakagawa T."/>
            <person name="Ezawa T."/>
            <person name="Yamaguchi K."/>
            <person name="Bino T."/>
            <person name="Nishimoto Y."/>
            <person name="Shigenobu S."/>
            <person name="Kawaguchi M."/>
        </authorList>
    </citation>
    <scope>NUCLEOTIDE SEQUENCE</scope>
    <source>
        <strain evidence="2">HR1</strain>
    </source>
</reference>
<feature type="region of interest" description="Disordered" evidence="1">
    <location>
        <begin position="184"/>
        <end position="242"/>
    </location>
</feature>
<gene>
    <name evidence="2" type="ORF">RCL2_001538500</name>
</gene>